<dbReference type="Pfam" id="PF24366">
    <property type="entry name" value="DUF7522"/>
    <property type="match status" value="1"/>
</dbReference>
<organism evidence="1 2">
    <name type="scientific">Halarchaeum acidiphilum MH1-52-1</name>
    <dbReference type="NCBI Taxonomy" id="1261545"/>
    <lineage>
        <taxon>Archaea</taxon>
        <taxon>Methanobacteriati</taxon>
        <taxon>Methanobacteriota</taxon>
        <taxon>Stenosarchaea group</taxon>
        <taxon>Halobacteria</taxon>
        <taxon>Halobacteriales</taxon>
        <taxon>Halobacteriaceae</taxon>
    </lineage>
</organism>
<dbReference type="AlphaFoldDB" id="U2YUL7"/>
<comment type="caution">
    <text evidence="1">The sequence shown here is derived from an EMBL/GenBank/DDBJ whole genome shotgun (WGS) entry which is preliminary data.</text>
</comment>
<dbReference type="InterPro" id="IPR055944">
    <property type="entry name" value="DUF7522"/>
</dbReference>
<keyword evidence="2" id="KW-1185">Reference proteome</keyword>
<sequence length="126" mass="14374">MPDRRHYELVEFVRSRARRLFRTAVHYTADDWEIIYRRDDLPDDPPEHRTATIVKGVREREPLRQPGNPLGDFQSVVELYEHGVVVVVAESATAGVVLSLEREAASDLAGFVVECERLVDPDETSD</sequence>
<protein>
    <submittedName>
        <fullName evidence="1">Uncharacterized protein</fullName>
    </submittedName>
</protein>
<dbReference type="Proteomes" id="UP000016986">
    <property type="component" value="Unassembled WGS sequence"/>
</dbReference>
<evidence type="ECO:0000313" key="2">
    <source>
        <dbReference type="Proteomes" id="UP000016986"/>
    </source>
</evidence>
<gene>
    <name evidence="1" type="ORF">MBEHAL_1207</name>
</gene>
<dbReference type="OrthoDB" id="199238at2157"/>
<dbReference type="EMBL" id="BATA01000023">
    <property type="protein sequence ID" value="GAD52447.1"/>
    <property type="molecule type" value="Genomic_DNA"/>
</dbReference>
<accession>U2YUL7</accession>
<reference evidence="1 2" key="1">
    <citation type="submission" date="2013-09" db="EMBL/GenBank/DDBJ databases">
        <title>Whole genome sequencing of Halarchaeum acidiphilum strain MH1-52-1.</title>
        <authorList>
            <person name="Shimane Y."/>
            <person name="Minegishi H."/>
            <person name="Nishi S."/>
            <person name="Echigo A."/>
            <person name="Shuto A."/>
            <person name="Konishi M."/>
            <person name="Ito T."/>
            <person name="Ohkuma M."/>
            <person name="Ohta Y."/>
            <person name="Nagano Y."/>
            <person name="Tsubouchi T."/>
            <person name="Mori K."/>
            <person name="Usui K."/>
            <person name="Kamekura M."/>
            <person name="Usami R."/>
            <person name="Takaki Y."/>
            <person name="Hatada Y."/>
        </authorList>
    </citation>
    <scope>NUCLEOTIDE SEQUENCE [LARGE SCALE GENOMIC DNA]</scope>
    <source>
        <strain evidence="1 2">JCM 16109</strain>
    </source>
</reference>
<name>U2YUL7_9EURY</name>
<proteinExistence type="predicted"/>
<evidence type="ECO:0000313" key="1">
    <source>
        <dbReference type="EMBL" id="GAD52447.1"/>
    </source>
</evidence>
<dbReference type="eggNOG" id="arCOG07569">
    <property type="taxonomic scope" value="Archaea"/>
</dbReference>
<dbReference type="RefSeq" id="WP_020221786.1">
    <property type="nucleotide sequence ID" value="NZ_BANO01000102.1"/>
</dbReference>